<evidence type="ECO:0000313" key="2">
    <source>
        <dbReference type="EMBL" id="RSL54717.1"/>
    </source>
</evidence>
<gene>
    <name evidence="2" type="ORF">CEP54_009729</name>
</gene>
<dbReference type="OrthoDB" id="10033702at2759"/>
<feature type="signal peptide" evidence="1">
    <location>
        <begin position="1"/>
        <end position="20"/>
    </location>
</feature>
<proteinExistence type="predicted"/>
<evidence type="ECO:0008006" key="4">
    <source>
        <dbReference type="Google" id="ProtNLM"/>
    </source>
</evidence>
<dbReference type="Gene3D" id="2.130.10.10">
    <property type="entry name" value="YVTN repeat-like/Quinoprotein amine dehydrogenase"/>
    <property type="match status" value="1"/>
</dbReference>
<protein>
    <recommendedName>
        <fullName evidence="4">Methanethiol oxidase</fullName>
    </recommendedName>
</protein>
<feature type="chain" id="PRO_5019001887" description="Methanethiol oxidase" evidence="1">
    <location>
        <begin position="21"/>
        <end position="471"/>
    </location>
</feature>
<dbReference type="InterPro" id="IPR011044">
    <property type="entry name" value="Quino_amine_DH_bsu"/>
</dbReference>
<dbReference type="AlphaFoldDB" id="A0A428PNW2"/>
<dbReference type="STRING" id="1325734.A0A428PNW2"/>
<sequence length="471" mass="51195">MPSLISLTTLLGALATQVSASPANLDKRLGLSLPPLIPKIPGVTEPLADNAPPLPILQVPTPPLDSPPFKVSNIKPKKIGYFWTGAGDNKHADFLVTASLDDDTFGEIIYITDVPSSGNSPHHLGSSLDGKTLVGGGLLSLLKTQDTAFYFDTTDPYHPKFDHSNRGILSSIVDEIRAKPDGGFFITYMGSAVGTSPGRLVETDANGNIIHEWPEDVKGTLNILGEQFSPHGLSVDFEKKIILTSDFVVPITILKPTAGIKKADTLRLWDLDSRKIISTITIPNDVKFIPGNKESAAIATAVGPGQAWIIYPFRKDKKGNQGVAELLYDFGDKAKDSLAIYSDISDDGKLAYFTFTLGNHVAALDISDLDNIKRLDDPNEDQPIIGPHYVKISPDKKNLLVTGYFVQAGDISIVNTPGDYKGHWIDINEDGSLSFNRTIDFEDIFTKTRGGARPHSVVIFDLTDPKNPKYY</sequence>
<evidence type="ECO:0000256" key="1">
    <source>
        <dbReference type="SAM" id="SignalP"/>
    </source>
</evidence>
<accession>A0A428PNW2</accession>
<organism evidence="2 3">
    <name type="scientific">Fusarium duplospermum</name>
    <dbReference type="NCBI Taxonomy" id="1325734"/>
    <lineage>
        <taxon>Eukaryota</taxon>
        <taxon>Fungi</taxon>
        <taxon>Dikarya</taxon>
        <taxon>Ascomycota</taxon>
        <taxon>Pezizomycotina</taxon>
        <taxon>Sordariomycetes</taxon>
        <taxon>Hypocreomycetidae</taxon>
        <taxon>Hypocreales</taxon>
        <taxon>Nectriaceae</taxon>
        <taxon>Fusarium</taxon>
        <taxon>Fusarium solani species complex</taxon>
    </lineage>
</organism>
<dbReference type="EMBL" id="NKCI01000108">
    <property type="protein sequence ID" value="RSL54717.1"/>
    <property type="molecule type" value="Genomic_DNA"/>
</dbReference>
<dbReference type="InterPro" id="IPR015943">
    <property type="entry name" value="WD40/YVTN_repeat-like_dom_sf"/>
</dbReference>
<evidence type="ECO:0000313" key="3">
    <source>
        <dbReference type="Proteomes" id="UP000288168"/>
    </source>
</evidence>
<reference evidence="2 3" key="1">
    <citation type="submission" date="2017-06" db="EMBL/GenBank/DDBJ databases">
        <title>Comparative genomic analysis of Ambrosia Fusariam Clade fungi.</title>
        <authorList>
            <person name="Stajich J.E."/>
            <person name="Carrillo J."/>
            <person name="Kijimoto T."/>
            <person name="Eskalen A."/>
            <person name="O'Donnell K."/>
            <person name="Kasson M."/>
        </authorList>
    </citation>
    <scope>NUCLEOTIDE SEQUENCE [LARGE SCALE GENOMIC DNA]</scope>
    <source>
        <strain evidence="2 3">NRRL62584</strain>
    </source>
</reference>
<keyword evidence="3" id="KW-1185">Reference proteome</keyword>
<name>A0A428PNW2_9HYPO</name>
<keyword evidence="1" id="KW-0732">Signal</keyword>
<dbReference type="Proteomes" id="UP000288168">
    <property type="component" value="Unassembled WGS sequence"/>
</dbReference>
<dbReference type="SUPFAM" id="SSF50969">
    <property type="entry name" value="YVTN repeat-like/Quinoprotein amine dehydrogenase"/>
    <property type="match status" value="1"/>
</dbReference>
<comment type="caution">
    <text evidence="2">The sequence shown here is derived from an EMBL/GenBank/DDBJ whole genome shotgun (WGS) entry which is preliminary data.</text>
</comment>